<reference evidence="1 2" key="2">
    <citation type="journal article" date="2022" name="Mol. Ecol. Resour.">
        <title>The genomes of chicory, endive, great burdock and yacon provide insights into Asteraceae paleo-polyploidization history and plant inulin production.</title>
        <authorList>
            <person name="Fan W."/>
            <person name="Wang S."/>
            <person name="Wang H."/>
            <person name="Wang A."/>
            <person name="Jiang F."/>
            <person name="Liu H."/>
            <person name="Zhao H."/>
            <person name="Xu D."/>
            <person name="Zhang Y."/>
        </authorList>
    </citation>
    <scope>NUCLEOTIDE SEQUENCE [LARGE SCALE GENOMIC DNA]</scope>
    <source>
        <strain evidence="2">cv. Punajuju</strain>
        <tissue evidence="1">Leaves</tissue>
    </source>
</reference>
<accession>A0ACB9AIS5</accession>
<name>A0ACB9AIS5_CICIN</name>
<sequence length="262" mass="28871">MQNIPEFVAPEKDKAGDKIVKEGYMESSNNYLNLGDKLEKEVHAEISGDQEDSVEGGSKTVTNENCIPQSVSVGNSNGGAQYVNRGKLEVDSDRTVNEDGFAGVQEKISTQPQTAQTSPVLDSLGEDGFAGVRERISTLPQMALTSSSLDPLGEDEPEQERRREKEAHSPVIMFKSCPSKINFTENRLQAGDVIEDEESAHVRTGEPQVNSDNDTDDPLHSIDLNSEPVDMYGWQEIADEEIFRRGKSKKAKNKDKKATKIL</sequence>
<evidence type="ECO:0000313" key="1">
    <source>
        <dbReference type="EMBL" id="KAI3710107.1"/>
    </source>
</evidence>
<proteinExistence type="predicted"/>
<keyword evidence="2" id="KW-1185">Reference proteome</keyword>
<organism evidence="1 2">
    <name type="scientific">Cichorium intybus</name>
    <name type="common">Chicory</name>
    <dbReference type="NCBI Taxonomy" id="13427"/>
    <lineage>
        <taxon>Eukaryota</taxon>
        <taxon>Viridiplantae</taxon>
        <taxon>Streptophyta</taxon>
        <taxon>Embryophyta</taxon>
        <taxon>Tracheophyta</taxon>
        <taxon>Spermatophyta</taxon>
        <taxon>Magnoliopsida</taxon>
        <taxon>eudicotyledons</taxon>
        <taxon>Gunneridae</taxon>
        <taxon>Pentapetalae</taxon>
        <taxon>asterids</taxon>
        <taxon>campanulids</taxon>
        <taxon>Asterales</taxon>
        <taxon>Asteraceae</taxon>
        <taxon>Cichorioideae</taxon>
        <taxon>Cichorieae</taxon>
        <taxon>Cichoriinae</taxon>
        <taxon>Cichorium</taxon>
    </lineage>
</organism>
<protein>
    <submittedName>
        <fullName evidence="1">Uncharacterized protein</fullName>
    </submittedName>
</protein>
<evidence type="ECO:0000313" key="2">
    <source>
        <dbReference type="Proteomes" id="UP001055811"/>
    </source>
</evidence>
<dbReference type="EMBL" id="CM042015">
    <property type="protein sequence ID" value="KAI3710107.1"/>
    <property type="molecule type" value="Genomic_DNA"/>
</dbReference>
<dbReference type="Proteomes" id="UP001055811">
    <property type="component" value="Linkage Group LG07"/>
</dbReference>
<reference evidence="2" key="1">
    <citation type="journal article" date="2022" name="Mol. Ecol. Resour.">
        <title>The genomes of chicory, endive, great burdock and yacon provide insights into Asteraceae palaeo-polyploidization history and plant inulin production.</title>
        <authorList>
            <person name="Fan W."/>
            <person name="Wang S."/>
            <person name="Wang H."/>
            <person name="Wang A."/>
            <person name="Jiang F."/>
            <person name="Liu H."/>
            <person name="Zhao H."/>
            <person name="Xu D."/>
            <person name="Zhang Y."/>
        </authorList>
    </citation>
    <scope>NUCLEOTIDE SEQUENCE [LARGE SCALE GENOMIC DNA]</scope>
    <source>
        <strain evidence="2">cv. Punajuju</strain>
    </source>
</reference>
<comment type="caution">
    <text evidence="1">The sequence shown here is derived from an EMBL/GenBank/DDBJ whole genome shotgun (WGS) entry which is preliminary data.</text>
</comment>
<gene>
    <name evidence="1" type="ORF">L2E82_39881</name>
</gene>